<feature type="region of interest" description="Disordered" evidence="1">
    <location>
        <begin position="216"/>
        <end position="287"/>
    </location>
</feature>
<dbReference type="Proteomes" id="UP000176998">
    <property type="component" value="Unassembled WGS sequence"/>
</dbReference>
<name>A0A1G4AM09_9PEZI</name>
<dbReference type="AlphaFoldDB" id="A0A1G4AM09"/>
<feature type="compositionally biased region" description="Acidic residues" evidence="1">
    <location>
        <begin position="218"/>
        <end position="228"/>
    </location>
</feature>
<dbReference type="OrthoDB" id="4830623at2759"/>
<evidence type="ECO:0000313" key="3">
    <source>
        <dbReference type="Proteomes" id="UP000176998"/>
    </source>
</evidence>
<evidence type="ECO:0000313" key="2">
    <source>
        <dbReference type="EMBL" id="OHE90207.1"/>
    </source>
</evidence>
<organism evidence="2 3">
    <name type="scientific">Colletotrichum orchidophilum</name>
    <dbReference type="NCBI Taxonomy" id="1209926"/>
    <lineage>
        <taxon>Eukaryota</taxon>
        <taxon>Fungi</taxon>
        <taxon>Dikarya</taxon>
        <taxon>Ascomycota</taxon>
        <taxon>Pezizomycotina</taxon>
        <taxon>Sordariomycetes</taxon>
        <taxon>Hypocreomycetidae</taxon>
        <taxon>Glomerellales</taxon>
        <taxon>Glomerellaceae</taxon>
        <taxon>Colletotrichum</taxon>
    </lineage>
</organism>
<dbReference type="RefSeq" id="XP_022467385.1">
    <property type="nucleotide sequence ID" value="XM_022626105.1"/>
</dbReference>
<feature type="compositionally biased region" description="Acidic residues" evidence="1">
    <location>
        <begin position="278"/>
        <end position="287"/>
    </location>
</feature>
<evidence type="ECO:0000256" key="1">
    <source>
        <dbReference type="SAM" id="MobiDB-lite"/>
    </source>
</evidence>
<protein>
    <submittedName>
        <fullName evidence="2">Uncharacterized protein</fullName>
    </submittedName>
</protein>
<feature type="compositionally biased region" description="Acidic residues" evidence="1">
    <location>
        <begin position="263"/>
        <end position="272"/>
    </location>
</feature>
<dbReference type="GeneID" id="34567615"/>
<reference evidence="2 3" key="1">
    <citation type="submission" date="2016-09" db="EMBL/GenBank/DDBJ databases">
        <authorList>
            <person name="Capua I."/>
            <person name="De Benedictis P."/>
            <person name="Joannis T."/>
            <person name="Lombin L.H."/>
            <person name="Cattoli G."/>
        </authorList>
    </citation>
    <scope>NUCLEOTIDE SEQUENCE [LARGE SCALE GENOMIC DNA]</scope>
    <source>
        <strain evidence="2 3">IMI 309357</strain>
    </source>
</reference>
<gene>
    <name evidence="2" type="ORF">CORC01_14499</name>
</gene>
<accession>A0A1G4AM09</accession>
<keyword evidence="3" id="KW-1185">Reference proteome</keyword>
<sequence>MRVRTNLLRQDERCCLAICLAVNCPHNGLTDDTWYPPLNRVKEDMNSTAGDRFIAYIISCLCGPLQGKELVVKVAALLACLKVREAPDERDDGPSDNRTNLLFEFDKALNFDFGNVPIAIKVLEQVLTFSARIWEIQAPEDAIHPGILPATFDLCDDSVSRKMLYMYCCVRILFPDTHEATMHRTRAVFQMSSADAAELLLDTLSDDELGSGGHSVCDVDEDLFDDEGGGPYRSDISDIESGDGSDLSEKGRLDDGYGGAESDFVEGSDVSDESYASDAEEDDSDTE</sequence>
<dbReference type="EMBL" id="MJBS01000317">
    <property type="protein sequence ID" value="OHE90207.1"/>
    <property type="molecule type" value="Genomic_DNA"/>
</dbReference>
<comment type="caution">
    <text evidence="2">The sequence shown here is derived from an EMBL/GenBank/DDBJ whole genome shotgun (WGS) entry which is preliminary data.</text>
</comment>
<proteinExistence type="predicted"/>